<sequence length="80" mass="8031">MLKACWVTGAFSGGLRETNCVFLGGARSGGAPLSPLAGYDCASVYASSILMAQITYAACVAGEELLCPCATCCLCVVTAA</sequence>
<evidence type="ECO:0008006" key="3">
    <source>
        <dbReference type="Google" id="ProtNLM"/>
    </source>
</evidence>
<protein>
    <recommendedName>
        <fullName evidence="3">Secreted protein</fullName>
    </recommendedName>
</protein>
<dbReference type="Proteomes" id="UP001558613">
    <property type="component" value="Unassembled WGS sequence"/>
</dbReference>
<name>A0ABR3NMP1_9TELE</name>
<proteinExistence type="predicted"/>
<evidence type="ECO:0000313" key="2">
    <source>
        <dbReference type="Proteomes" id="UP001558613"/>
    </source>
</evidence>
<keyword evidence="2" id="KW-1185">Reference proteome</keyword>
<reference evidence="1 2" key="1">
    <citation type="submission" date="2023-09" db="EMBL/GenBank/DDBJ databases">
        <authorList>
            <person name="Wang M."/>
        </authorList>
    </citation>
    <scope>NUCLEOTIDE SEQUENCE [LARGE SCALE GENOMIC DNA]</scope>
    <source>
        <strain evidence="1">GT-2023</strain>
        <tissue evidence="1">Liver</tissue>
    </source>
</reference>
<gene>
    <name evidence="1" type="ORF">QQF64_024926</name>
</gene>
<evidence type="ECO:0000313" key="1">
    <source>
        <dbReference type="EMBL" id="KAL1278253.1"/>
    </source>
</evidence>
<dbReference type="EMBL" id="JAYMGO010000003">
    <property type="protein sequence ID" value="KAL1278253.1"/>
    <property type="molecule type" value="Genomic_DNA"/>
</dbReference>
<organism evidence="1 2">
    <name type="scientific">Cirrhinus molitorella</name>
    <name type="common">mud carp</name>
    <dbReference type="NCBI Taxonomy" id="172907"/>
    <lineage>
        <taxon>Eukaryota</taxon>
        <taxon>Metazoa</taxon>
        <taxon>Chordata</taxon>
        <taxon>Craniata</taxon>
        <taxon>Vertebrata</taxon>
        <taxon>Euteleostomi</taxon>
        <taxon>Actinopterygii</taxon>
        <taxon>Neopterygii</taxon>
        <taxon>Teleostei</taxon>
        <taxon>Ostariophysi</taxon>
        <taxon>Cypriniformes</taxon>
        <taxon>Cyprinidae</taxon>
        <taxon>Labeoninae</taxon>
        <taxon>Labeonini</taxon>
        <taxon>Cirrhinus</taxon>
    </lineage>
</organism>
<accession>A0ABR3NMP1</accession>
<comment type="caution">
    <text evidence="1">The sequence shown here is derived from an EMBL/GenBank/DDBJ whole genome shotgun (WGS) entry which is preliminary data.</text>
</comment>